<gene>
    <name evidence="1" type="ORF">SBFV2_gp62</name>
</gene>
<dbReference type="Proteomes" id="UP000277749">
    <property type="component" value="Segment"/>
</dbReference>
<accession>A0A3Q8Q3T8</accession>
<sequence>MVDMKLLKNANIELMITFGINIPEDENLRIQLLARMTDMIEIIERAIKLINSKYLGKPVDEYHLDMGLKITERIIDTQGIQDIDLDIQCDIDEENIKKTEFTNIKRIVYMDTVIGEIIKNIKMKKSLTLGYITLCYLKRDKEQKLLKAYDEALNFFKDLYIYYRYRNVMVSDPENENLKTLISKIKSKMPKPKDNKTEKNINVNENIDEFILEL</sequence>
<evidence type="ECO:0000313" key="2">
    <source>
        <dbReference type="Proteomes" id="UP000277749"/>
    </source>
</evidence>
<protein>
    <submittedName>
        <fullName evidence="1">Uncharacterized protein</fullName>
    </submittedName>
</protein>
<proteinExistence type="predicted"/>
<evidence type="ECO:0000313" key="1">
    <source>
        <dbReference type="EMBL" id="AZI75829.1"/>
    </source>
</evidence>
<keyword evidence="2" id="KW-1185">Reference proteome</keyword>
<dbReference type="EMBL" id="MK064563">
    <property type="protein sequence ID" value="AZI75829.1"/>
    <property type="molecule type" value="Genomic_DNA"/>
</dbReference>
<organism evidence="1 2">
    <name type="scientific">Sulfolobales Beppu filamentous virus 2</name>
    <dbReference type="NCBI Taxonomy" id="2493123"/>
    <lineage>
        <taxon>Viruses</taxon>
        <taxon>Adnaviria</taxon>
        <taxon>Zilligvirae</taxon>
        <taxon>Taleaviricota</taxon>
        <taxon>Tokiviricetes</taxon>
        <taxon>Ligamenvirales</taxon>
        <taxon>Lipothrixviridae</taxon>
        <taxon>Alphalipothrixvirus</taxon>
        <taxon>Alphalipothrixvirus umijigokuense</taxon>
    </lineage>
</organism>
<reference evidence="1 2" key="1">
    <citation type="journal article" date="2018" name="Environ. Microbiol.">
        <title>New archaeal viruses discovered by metagenomic analysis of viral communities in enrichment cultures.</title>
        <authorList>
            <person name="Liu Y."/>
            <person name="Brandt D."/>
            <person name="Ishino S."/>
            <person name="Ishino Y."/>
            <person name="Koonin E.V."/>
            <person name="Kalinowski J."/>
            <person name="Krupovic M."/>
            <person name="Prangishvili D."/>
        </authorList>
    </citation>
    <scope>NUCLEOTIDE SEQUENCE [LARGE SCALE GENOMIC DNA]</scope>
</reference>
<name>A0A3Q8Q3T8_9VIRU</name>